<sequence>MLATSSFAEEGMEKDHAEHLEQFCFQGAEYHERRVFDAISSSDYIDWSEIQLQGTSSRLNYTETILDENHDKVITCDQVINYHYDDKDISLNTSFQVLINEEKTVSNTDITEQAVTDFMVRVMVN</sequence>
<name>A0A0B8QLQ2_9VIBR</name>
<reference evidence="1 2" key="1">
    <citation type="submission" date="2015-01" db="EMBL/GenBank/DDBJ databases">
        <title>Vibrio sp. C94 JCM 19241 whole genome shotgun sequence.</title>
        <authorList>
            <person name="Sawabe T."/>
            <person name="Meirelles P."/>
            <person name="Feng G."/>
            <person name="Sayaka M."/>
            <person name="Hattori M."/>
            <person name="Ohkuma M."/>
        </authorList>
    </citation>
    <scope>NUCLEOTIDE SEQUENCE [LARGE SCALE GENOMIC DNA]</scope>
    <source>
        <strain evidence="2">JCM 19241</strain>
    </source>
</reference>
<accession>A0A0B8QLQ2</accession>
<evidence type="ECO:0000313" key="1">
    <source>
        <dbReference type="EMBL" id="GAM78022.1"/>
    </source>
</evidence>
<dbReference type="STRING" id="1481914.JCM19241_750"/>
<dbReference type="Proteomes" id="UP000031666">
    <property type="component" value="Unassembled WGS sequence"/>
</dbReference>
<reference evidence="1 2" key="2">
    <citation type="submission" date="2015-01" db="EMBL/GenBank/DDBJ databases">
        <authorList>
            <consortium name="NBRP consortium"/>
            <person name="Sawabe T."/>
            <person name="Meirelles P."/>
            <person name="Feng G."/>
            <person name="Sayaka M."/>
            <person name="Hattori M."/>
            <person name="Ohkuma M."/>
        </authorList>
    </citation>
    <scope>NUCLEOTIDE SEQUENCE [LARGE SCALE GENOMIC DNA]</scope>
    <source>
        <strain evidence="2">JCM 19241</strain>
    </source>
</reference>
<gene>
    <name evidence="1" type="ORF">JCM19241_750</name>
</gene>
<dbReference type="AlphaFoldDB" id="A0A0B8QLQ2"/>
<proteinExistence type="predicted"/>
<protein>
    <submittedName>
        <fullName evidence="1">Uncharacterized protein</fullName>
    </submittedName>
</protein>
<organism evidence="1 2">
    <name type="scientific">Vibrio ishigakensis</name>
    <dbReference type="NCBI Taxonomy" id="1481914"/>
    <lineage>
        <taxon>Bacteria</taxon>
        <taxon>Pseudomonadati</taxon>
        <taxon>Pseudomonadota</taxon>
        <taxon>Gammaproteobacteria</taxon>
        <taxon>Vibrionales</taxon>
        <taxon>Vibrionaceae</taxon>
        <taxon>Vibrio</taxon>
    </lineage>
</organism>
<comment type="caution">
    <text evidence="1">The sequence shown here is derived from an EMBL/GenBank/DDBJ whole genome shotgun (WGS) entry which is preliminary data.</text>
</comment>
<evidence type="ECO:0000313" key="2">
    <source>
        <dbReference type="Proteomes" id="UP000031666"/>
    </source>
</evidence>
<dbReference type="EMBL" id="BBSC01000011">
    <property type="protein sequence ID" value="GAM78022.1"/>
    <property type="molecule type" value="Genomic_DNA"/>
</dbReference>